<dbReference type="EC" id="5.1.1.1" evidence="7"/>
<keyword evidence="7" id="KW-0413">Isomerase</keyword>
<keyword evidence="8" id="KW-1185">Reference proteome</keyword>
<reference evidence="7 8" key="1">
    <citation type="journal article" date="2009" name="PLoS ONE">
        <title>Genome analysis of the anaerobic thermohalophilic bacterium Halothermothrix orenii.</title>
        <authorList>
            <person name="Mavromatis K."/>
            <person name="Ivanova N."/>
            <person name="Anderson I."/>
            <person name="Lykidis A."/>
            <person name="Hooper S.D."/>
            <person name="Sun H."/>
            <person name="Kunin V."/>
            <person name="Lapidus A."/>
            <person name="Hugenholtz P."/>
            <person name="Patel B."/>
            <person name="Kyrpides N.C."/>
        </authorList>
    </citation>
    <scope>NUCLEOTIDE SEQUENCE [LARGE SCALE GENOMIC DNA]</scope>
    <source>
        <strain evidence="8">H 168 / OCM 544 / DSM 9562</strain>
    </source>
</reference>
<dbReference type="OrthoDB" id="9796186at2"/>
<evidence type="ECO:0000256" key="2">
    <source>
        <dbReference type="ARBA" id="ARBA00023015"/>
    </source>
</evidence>
<dbReference type="Pfam" id="PF00356">
    <property type="entry name" value="LacI"/>
    <property type="match status" value="1"/>
</dbReference>
<dbReference type="Gene3D" id="1.10.260.40">
    <property type="entry name" value="lambda repressor-like DNA-binding domains"/>
    <property type="match status" value="1"/>
</dbReference>
<dbReference type="PANTHER" id="PTHR30146:SF148">
    <property type="entry name" value="HTH-TYPE TRANSCRIPTIONAL REPRESSOR PURR-RELATED"/>
    <property type="match status" value="1"/>
</dbReference>
<dbReference type="InterPro" id="IPR028082">
    <property type="entry name" value="Peripla_BP_I"/>
</dbReference>
<dbReference type="GO" id="GO:0003700">
    <property type="term" value="F:DNA-binding transcription factor activity"/>
    <property type="evidence" value="ECO:0007669"/>
    <property type="project" value="TreeGrafter"/>
</dbReference>
<organism evidence="7 8">
    <name type="scientific">Halothermothrix orenii (strain H 168 / OCM 544 / DSM 9562)</name>
    <dbReference type="NCBI Taxonomy" id="373903"/>
    <lineage>
        <taxon>Bacteria</taxon>
        <taxon>Bacillati</taxon>
        <taxon>Bacillota</taxon>
        <taxon>Clostridia</taxon>
        <taxon>Halanaerobiales</taxon>
        <taxon>Halothermotrichaceae</taxon>
        <taxon>Halothermothrix</taxon>
    </lineage>
</organism>
<dbReference type="PROSITE" id="PS50932">
    <property type="entry name" value="HTH_LACI_2"/>
    <property type="match status" value="1"/>
</dbReference>
<dbReference type="GO" id="GO:0000976">
    <property type="term" value="F:transcription cis-regulatory region binding"/>
    <property type="evidence" value="ECO:0007669"/>
    <property type="project" value="TreeGrafter"/>
</dbReference>
<dbReference type="KEGG" id="hor:Hore_09530"/>
<accession>B8CWP0</accession>
<dbReference type="EMBL" id="CP001098">
    <property type="protein sequence ID" value="ACL69709.1"/>
    <property type="molecule type" value="Genomic_DNA"/>
</dbReference>
<protein>
    <submittedName>
        <fullName evidence="7">Transcriptional regulator, LacI family</fullName>
        <ecNumber evidence="7">5.1.1.1</ecNumber>
    </submittedName>
</protein>
<dbReference type="eggNOG" id="COG1609">
    <property type="taxonomic scope" value="Bacteria"/>
</dbReference>
<dbReference type="InterPro" id="IPR010982">
    <property type="entry name" value="Lambda_DNA-bd_dom_sf"/>
</dbReference>
<proteinExistence type="predicted"/>
<dbReference type="SMART" id="SM00354">
    <property type="entry name" value="HTH_LACI"/>
    <property type="match status" value="1"/>
</dbReference>
<dbReference type="PRINTS" id="PR00036">
    <property type="entry name" value="HTHLACI"/>
</dbReference>
<dbReference type="Proteomes" id="UP000000719">
    <property type="component" value="Chromosome"/>
</dbReference>
<dbReference type="AlphaFoldDB" id="B8CWP0"/>
<dbReference type="Pfam" id="PF13377">
    <property type="entry name" value="Peripla_BP_3"/>
    <property type="match status" value="1"/>
</dbReference>
<dbReference type="PROSITE" id="PS00356">
    <property type="entry name" value="HTH_LACI_1"/>
    <property type="match status" value="1"/>
</dbReference>
<dbReference type="PANTHER" id="PTHR30146">
    <property type="entry name" value="LACI-RELATED TRANSCRIPTIONAL REPRESSOR"/>
    <property type="match status" value="1"/>
</dbReference>
<dbReference type="GO" id="GO:0008784">
    <property type="term" value="F:alanine racemase activity"/>
    <property type="evidence" value="ECO:0007669"/>
    <property type="project" value="UniProtKB-EC"/>
</dbReference>
<dbReference type="SUPFAM" id="SSF53822">
    <property type="entry name" value="Periplasmic binding protein-like I"/>
    <property type="match status" value="1"/>
</dbReference>
<dbReference type="HOGENOM" id="CLU_037628_6_1_9"/>
<dbReference type="CDD" id="cd01392">
    <property type="entry name" value="HTH_LacI"/>
    <property type="match status" value="1"/>
</dbReference>
<dbReference type="InterPro" id="IPR000843">
    <property type="entry name" value="HTH_LacI"/>
</dbReference>
<name>B8CWP0_HALOH</name>
<evidence type="ECO:0000256" key="4">
    <source>
        <dbReference type="ARBA" id="ARBA00023163"/>
    </source>
</evidence>
<evidence type="ECO:0000313" key="8">
    <source>
        <dbReference type="Proteomes" id="UP000000719"/>
    </source>
</evidence>
<evidence type="ECO:0000259" key="6">
    <source>
        <dbReference type="PROSITE" id="PS50943"/>
    </source>
</evidence>
<dbReference type="Gene3D" id="3.40.50.2300">
    <property type="match status" value="2"/>
</dbReference>
<keyword evidence="4" id="KW-0804">Transcription</keyword>
<sequence length="340" mass="38191">MITIYDVAKEAGVSPSTVSRVLNNYNNVTETTRKKVEAACKKLKYVPNANASSLKKDNTKTLALIIPDIENPFFISILKGFDDKANKLGYDTILCNTDERLEKEKDYIKMVLKKRIDGVAISTVGKTSEHISEFSDRNIPYILLDRKVEGLDADIVCGDNYQGAIDLVNHLINNGHKDIAMITGPLHVSTSRERFEGYKTALNRAGISVEEDYIKIDYVSQDYSGEKAYEMTKELLGLNEPPTAIFVANNLMALEVYKALKEEGISVPDDIAIVCFDDLNLIYEIEPFFTVMKQPAYTMGEAAAEILIKRIEMSDNGHRKRKIVFEPELIIRKSSIKDST</sequence>
<dbReference type="InterPro" id="IPR046335">
    <property type="entry name" value="LacI/GalR-like_sensor"/>
</dbReference>
<dbReference type="PROSITE" id="PS50943">
    <property type="entry name" value="HTH_CROC1"/>
    <property type="match status" value="1"/>
</dbReference>
<dbReference type="SUPFAM" id="SSF47413">
    <property type="entry name" value="lambda repressor-like DNA-binding domains"/>
    <property type="match status" value="1"/>
</dbReference>
<feature type="domain" description="HTH cro/C1-type" evidence="6">
    <location>
        <begin position="2"/>
        <end position="46"/>
    </location>
</feature>
<feature type="domain" description="HTH lacI-type" evidence="5">
    <location>
        <begin position="2"/>
        <end position="56"/>
    </location>
</feature>
<evidence type="ECO:0000256" key="3">
    <source>
        <dbReference type="ARBA" id="ARBA00023125"/>
    </source>
</evidence>
<gene>
    <name evidence="7" type="ordered locus">Hore_09530</name>
</gene>
<dbReference type="InterPro" id="IPR001387">
    <property type="entry name" value="Cro/C1-type_HTH"/>
</dbReference>
<keyword evidence="3" id="KW-0238">DNA-binding</keyword>
<evidence type="ECO:0000313" key="7">
    <source>
        <dbReference type="EMBL" id="ACL69709.1"/>
    </source>
</evidence>
<evidence type="ECO:0000259" key="5">
    <source>
        <dbReference type="PROSITE" id="PS50932"/>
    </source>
</evidence>
<dbReference type="RefSeq" id="WP_012635895.1">
    <property type="nucleotide sequence ID" value="NC_011899.1"/>
</dbReference>
<keyword evidence="2" id="KW-0805">Transcription regulation</keyword>
<evidence type="ECO:0000256" key="1">
    <source>
        <dbReference type="ARBA" id="ARBA00022491"/>
    </source>
</evidence>
<keyword evidence="1" id="KW-0678">Repressor</keyword>